<dbReference type="PANTHER" id="PTHR43690">
    <property type="entry name" value="NARDILYSIN"/>
    <property type="match status" value="1"/>
</dbReference>
<name>A0A9X1F3P3_9SPHN</name>
<dbReference type="InterPro" id="IPR007863">
    <property type="entry name" value="Peptidase_M16_C"/>
</dbReference>
<dbReference type="InterPro" id="IPR001431">
    <property type="entry name" value="Pept_M16_Zn_BS"/>
</dbReference>
<evidence type="ECO:0000259" key="6">
    <source>
        <dbReference type="Pfam" id="PF05193"/>
    </source>
</evidence>
<dbReference type="PROSITE" id="PS00143">
    <property type="entry name" value="INSULINASE"/>
    <property type="match status" value="1"/>
</dbReference>
<dbReference type="EMBL" id="JAGSPC010000001">
    <property type="protein sequence ID" value="MBV7259487.1"/>
    <property type="molecule type" value="Genomic_DNA"/>
</dbReference>
<dbReference type="GO" id="GO:0004222">
    <property type="term" value="F:metalloendopeptidase activity"/>
    <property type="evidence" value="ECO:0007669"/>
    <property type="project" value="InterPro"/>
</dbReference>
<accession>A0A9X1F3P3</accession>
<comment type="similarity">
    <text evidence="1 3">Belongs to the peptidase M16 family.</text>
</comment>
<sequence length="962" mass="104359">MKSTARVFAAGLLLALPNFALTSALAAQETEAAEVSDDPAWAFEESDVELDPGYTFGQLDNGMRYIIRQNGTPEGTAVVRMRIDSGSLDENEDERGLSHFLEHMAFNGSKGIPEGEMIKLLEREGLAFGADTNATTGMNAITYILNLPRNDEALLDTALMLMRETASELTIAQDAVDRERGVVLSERRDRAGFAQRNREDSYEFSSPGARYIDRLPIGTIESLETATAEQLRGLYERIYTPSNTVVVIVGDYPVDVMEAAIRTKFADWKPAPAPVEPEAGPIDVTRKGLTDVYLDPALSESVQISRLGPWVEETDNVANRKQQFVRGVGYAIINRRLARLAREADAPYRGASYGTGSIFEDARSTGIGISSVDGEWRKGMLAAVQVVNEALTYGFTTAEVDEQLKRSRTAAENAVSGFSTFSNGYFMGQALGLVSGDRVPVTPTYSLEQFEAFAPSITTEAVHKAVLDHAIPLDEPLIRFTGRTAPEGGEEGVRRAFDDGMALPIAAPEDTGTAVFAYSDFGEAGAVVADDTHEELGIRKLTFANGVQLNLKKTDIREDRIRISVRVDGGDLMRTKGDPLLVYLADSLSSGGLGAHSVDELQTVLAGRSVSTGFGSSADGFTMGSTTTARDLDLQMKVFAAILTDPGYRAEGVERFRKGIDNFFETLTSTPGRAYSTAIGAKLSDGDPRFSLQPKEAYLALDYAKLESAISDRLQNGAIEIAMVGDIDEDAAIASVASTLAALPAREADFMPREQARQRTFTAARGLSTLEHEGEADQALLRMIWPTTDDKDFAEALRLSILGRVVRLELTERLREELGQTYSPSAGSSTSRIYDDYGTFSISASIDVTEVEATRTAILGLIADLRDAPVEQDLVERARKPVLESYANALKGLGGWMGLAARAQSEPERLQRWFDAPDLLKAITPEDIQAEALQYLDPAVSVEIQVLPGENARAASESEEAE</sequence>
<protein>
    <submittedName>
        <fullName evidence="7">Insulinase family protein</fullName>
    </submittedName>
</protein>
<evidence type="ECO:0000256" key="1">
    <source>
        <dbReference type="ARBA" id="ARBA00007261"/>
    </source>
</evidence>
<dbReference type="Pfam" id="PF05193">
    <property type="entry name" value="Peptidase_M16_C"/>
    <property type="match status" value="2"/>
</dbReference>
<dbReference type="Pfam" id="PF00675">
    <property type="entry name" value="Peptidase_M16"/>
    <property type="match status" value="1"/>
</dbReference>
<feature type="domain" description="Peptidase M16 N-terminal" evidence="5">
    <location>
        <begin position="67"/>
        <end position="188"/>
    </location>
</feature>
<evidence type="ECO:0000256" key="3">
    <source>
        <dbReference type="RuleBase" id="RU004447"/>
    </source>
</evidence>
<gene>
    <name evidence="7" type="ORF">KCG46_07865</name>
</gene>
<dbReference type="AlphaFoldDB" id="A0A9X1F3P3"/>
<organism evidence="7 8">
    <name type="scientific">Erythrobacter crassostreae</name>
    <dbReference type="NCBI Taxonomy" id="2828328"/>
    <lineage>
        <taxon>Bacteria</taxon>
        <taxon>Pseudomonadati</taxon>
        <taxon>Pseudomonadota</taxon>
        <taxon>Alphaproteobacteria</taxon>
        <taxon>Sphingomonadales</taxon>
        <taxon>Erythrobacteraceae</taxon>
        <taxon>Erythrobacter/Porphyrobacter group</taxon>
        <taxon>Erythrobacter</taxon>
    </lineage>
</organism>
<reference evidence="7" key="1">
    <citation type="submission" date="2021-04" db="EMBL/GenBank/DDBJ databases">
        <authorList>
            <person name="Pira H."/>
            <person name="Risdian C."/>
            <person name="Wink J."/>
        </authorList>
    </citation>
    <scope>NUCLEOTIDE SEQUENCE</scope>
    <source>
        <strain evidence="7">WH158</strain>
    </source>
</reference>
<dbReference type="InterPro" id="IPR050626">
    <property type="entry name" value="Peptidase_M16"/>
</dbReference>
<comment type="caution">
    <text evidence="7">The sequence shown here is derived from an EMBL/GenBank/DDBJ whole genome shotgun (WGS) entry which is preliminary data.</text>
</comment>
<evidence type="ECO:0000259" key="5">
    <source>
        <dbReference type="Pfam" id="PF00675"/>
    </source>
</evidence>
<dbReference type="PANTHER" id="PTHR43690:SF17">
    <property type="entry name" value="PROTEIN YHJJ"/>
    <property type="match status" value="1"/>
</dbReference>
<feature type="signal peptide" evidence="4">
    <location>
        <begin position="1"/>
        <end position="26"/>
    </location>
</feature>
<proteinExistence type="inferred from homology"/>
<feature type="domain" description="Peptidase M16 C-terminal" evidence="6">
    <location>
        <begin position="226"/>
        <end position="404"/>
    </location>
</feature>
<feature type="domain" description="Peptidase M16 C-terminal" evidence="6">
    <location>
        <begin position="701"/>
        <end position="880"/>
    </location>
</feature>
<evidence type="ECO:0000313" key="7">
    <source>
        <dbReference type="EMBL" id="MBV7259487.1"/>
    </source>
</evidence>
<dbReference type="Proteomes" id="UP001138681">
    <property type="component" value="Unassembled WGS sequence"/>
</dbReference>
<evidence type="ECO:0000313" key="8">
    <source>
        <dbReference type="Proteomes" id="UP001138681"/>
    </source>
</evidence>
<dbReference type="InterPro" id="IPR011765">
    <property type="entry name" value="Pept_M16_N"/>
</dbReference>
<evidence type="ECO:0000256" key="2">
    <source>
        <dbReference type="ARBA" id="ARBA00022723"/>
    </source>
</evidence>
<evidence type="ECO:0000256" key="4">
    <source>
        <dbReference type="SAM" id="SignalP"/>
    </source>
</evidence>
<keyword evidence="4" id="KW-0732">Signal</keyword>
<dbReference type="GO" id="GO:0006508">
    <property type="term" value="P:proteolysis"/>
    <property type="evidence" value="ECO:0007669"/>
    <property type="project" value="InterPro"/>
</dbReference>
<keyword evidence="2" id="KW-0479">Metal-binding</keyword>
<feature type="chain" id="PRO_5040761203" evidence="4">
    <location>
        <begin position="27"/>
        <end position="962"/>
    </location>
</feature>
<dbReference type="GO" id="GO:0046872">
    <property type="term" value="F:metal ion binding"/>
    <property type="evidence" value="ECO:0007669"/>
    <property type="project" value="UniProtKB-KW"/>
</dbReference>
<keyword evidence="8" id="KW-1185">Reference proteome</keyword>